<keyword evidence="3 5" id="KW-0863">Zinc-finger</keyword>
<name>A0A7R8VAK5_TIMDO</name>
<feature type="domain" description="C2H2-type" evidence="8">
    <location>
        <begin position="310"/>
        <end position="337"/>
    </location>
</feature>
<dbReference type="InterPro" id="IPR013087">
    <property type="entry name" value="Znf_C2H2_type"/>
</dbReference>
<dbReference type="FunFam" id="3.30.160.60:FF:000446">
    <property type="entry name" value="Zinc finger protein"/>
    <property type="match status" value="1"/>
</dbReference>
<feature type="domain" description="C2H2-type" evidence="8">
    <location>
        <begin position="479"/>
        <end position="501"/>
    </location>
</feature>
<keyword evidence="1" id="KW-0479">Metal-binding</keyword>
<feature type="domain" description="C2H2-type" evidence="8">
    <location>
        <begin position="423"/>
        <end position="450"/>
    </location>
</feature>
<sequence>MGVIGDMSKGVTVFKSHEARTASRDQQALGDPNINLETQVRSFSWPLFLLTACYALSLNLDYGPRLVMTNILRAQGKDEPVQSTSYQLVIKHIQCEEYRITTESSPKQRQTRKSFNEVNSNTQSTVSFKKKLTPGAKRQSAPGAMRRSTVNSKKQNTPGTKRESTVNSKKQSTPVAKTQSIFDSKTHKPKNNAIHSKMGLTPVSSETQSTAIAKMRIAKVDSKAEASSFSSKTRPSAIEANVQSTDDSIKKGPHTCSICQRNFVSIHNLQNHLFLHTGSFQYHCSTCGRGCASRGRLHSHEKIHMTKRDFKCDQCDKTFLNKTVLKEHSRKHSRERPFHCLLCNERFLYASNLHAHVITHTGERTHSCDFCKRMFLTASSAQLHRQIHERKNSYKCPDCPRVFLSKGGMNYHKEVAHTAELQVQCDVCSKWFYSQLAFKMHRKVQCGERTVPCPICGKLFTTHRLLQRHQVIHDLVRPYTCDVCGHGFNQINGLKLHLSVHRPLTDRPNTCDICGQSFRRKDVLYNHRRLHNKNFRYHCDTCGKKFHLKYYLLQHTRIHTGVKDHHCDSCNKVFSLRSNLKKHQVGVHGSQEPVHCVLCDKVFKNKTSLHRHISKHVKIEKNICEVQDQGILSHRNIEEGTSDTLLYEGTGGNGVLGVVLTTVPPRKILSNFLSIEATQSDQILILCFSDSVGVVTVTLVLLKSFRLVILVQETMDVRGLWDPLLTLFDYYCVAGARLERWIGGIYNWETKHWVWGATGEDLVHQGFSRQNPNTDHKWHCIMMDPTNYYRWNAKSCVHKKHYICETPLKKVRKKGNKKLARKQKKNTNINKRMSELKGYTYTGVVFRPTLPDLTGPESPPARSNLTLVPTLDTHENSLTRDLV</sequence>
<dbReference type="PROSITE" id="PS50157">
    <property type="entry name" value="ZINC_FINGER_C2H2_2"/>
    <property type="match status" value="13"/>
</dbReference>
<feature type="domain" description="C2H2-type" evidence="8">
    <location>
        <begin position="338"/>
        <end position="365"/>
    </location>
</feature>
<dbReference type="InterPro" id="IPR016187">
    <property type="entry name" value="CTDL_fold"/>
</dbReference>
<dbReference type="CDD" id="cd00037">
    <property type="entry name" value="CLECT"/>
    <property type="match status" value="1"/>
</dbReference>
<protein>
    <submittedName>
        <fullName evidence="9">Uncharacterized protein</fullName>
    </submittedName>
</protein>
<feature type="domain" description="C2H2-type" evidence="8">
    <location>
        <begin position="451"/>
        <end position="478"/>
    </location>
</feature>
<feature type="region of interest" description="Disordered" evidence="6">
    <location>
        <begin position="101"/>
        <end position="197"/>
    </location>
</feature>
<dbReference type="EMBL" id="OA564333">
    <property type="protein sequence ID" value="CAD7193895.1"/>
    <property type="molecule type" value="Genomic_DNA"/>
</dbReference>
<feature type="compositionally biased region" description="Polar residues" evidence="6">
    <location>
        <begin position="116"/>
        <end position="127"/>
    </location>
</feature>
<proteinExistence type="predicted"/>
<keyword evidence="2" id="KW-0677">Repeat</keyword>
<dbReference type="InterPro" id="IPR001304">
    <property type="entry name" value="C-type_lectin-like"/>
</dbReference>
<dbReference type="GO" id="GO:0008270">
    <property type="term" value="F:zinc ion binding"/>
    <property type="evidence" value="ECO:0007669"/>
    <property type="project" value="UniProtKB-KW"/>
</dbReference>
<evidence type="ECO:0000256" key="5">
    <source>
        <dbReference type="PROSITE-ProRule" id="PRU00042"/>
    </source>
</evidence>
<feature type="domain" description="C2H2-type" evidence="8">
    <location>
        <begin position="509"/>
        <end position="536"/>
    </location>
</feature>
<evidence type="ECO:0000313" key="9">
    <source>
        <dbReference type="EMBL" id="CAD7193895.1"/>
    </source>
</evidence>
<reference evidence="9" key="1">
    <citation type="submission" date="2020-11" db="EMBL/GenBank/DDBJ databases">
        <authorList>
            <person name="Tran Van P."/>
        </authorList>
    </citation>
    <scope>NUCLEOTIDE SEQUENCE</scope>
</reference>
<dbReference type="Gene3D" id="3.30.160.60">
    <property type="entry name" value="Classic Zinc Finger"/>
    <property type="match status" value="10"/>
</dbReference>
<evidence type="ECO:0000259" key="7">
    <source>
        <dbReference type="PROSITE" id="PS50041"/>
    </source>
</evidence>
<evidence type="ECO:0000256" key="3">
    <source>
        <dbReference type="ARBA" id="ARBA00022771"/>
    </source>
</evidence>
<feature type="domain" description="C2H2-type" evidence="8">
    <location>
        <begin position="537"/>
        <end position="564"/>
    </location>
</feature>
<accession>A0A7R8VAK5</accession>
<dbReference type="PANTHER" id="PTHR23226">
    <property type="entry name" value="ZINC FINGER AND SCAN DOMAIN-CONTAINING"/>
    <property type="match status" value="1"/>
</dbReference>
<dbReference type="InterPro" id="IPR036236">
    <property type="entry name" value="Znf_C2H2_sf"/>
</dbReference>
<dbReference type="SUPFAM" id="SSF56436">
    <property type="entry name" value="C-type lectin-like"/>
    <property type="match status" value="1"/>
</dbReference>
<feature type="domain" description="C2H2-type" evidence="8">
    <location>
        <begin position="366"/>
        <end position="393"/>
    </location>
</feature>
<evidence type="ECO:0000256" key="4">
    <source>
        <dbReference type="ARBA" id="ARBA00022833"/>
    </source>
</evidence>
<dbReference type="SUPFAM" id="SSF57667">
    <property type="entry name" value="beta-beta-alpha zinc fingers"/>
    <property type="match status" value="6"/>
</dbReference>
<dbReference type="GO" id="GO:0005634">
    <property type="term" value="C:nucleus"/>
    <property type="evidence" value="ECO:0007669"/>
    <property type="project" value="UniProtKB-SubCell"/>
</dbReference>
<dbReference type="AlphaFoldDB" id="A0A7R8VAK5"/>
<feature type="domain" description="C2H2-type" evidence="8">
    <location>
        <begin position="565"/>
        <end position="593"/>
    </location>
</feature>
<dbReference type="Pfam" id="PF12874">
    <property type="entry name" value="zf-met"/>
    <property type="match status" value="1"/>
</dbReference>
<evidence type="ECO:0000256" key="6">
    <source>
        <dbReference type="SAM" id="MobiDB-lite"/>
    </source>
</evidence>
<gene>
    <name evidence="9" type="ORF">TDIB3V08_LOCUS335</name>
</gene>
<feature type="domain" description="C-type lectin" evidence="7">
    <location>
        <begin position="741"/>
        <end position="805"/>
    </location>
</feature>
<feature type="domain" description="C2H2-type" evidence="8">
    <location>
        <begin position="282"/>
        <end position="309"/>
    </location>
</feature>
<dbReference type="GO" id="GO:0000981">
    <property type="term" value="F:DNA-binding transcription factor activity, RNA polymerase II-specific"/>
    <property type="evidence" value="ECO:0007669"/>
    <property type="project" value="TreeGrafter"/>
</dbReference>
<organism evidence="9">
    <name type="scientific">Timema douglasi</name>
    <name type="common">Walking stick</name>
    <dbReference type="NCBI Taxonomy" id="61478"/>
    <lineage>
        <taxon>Eukaryota</taxon>
        <taxon>Metazoa</taxon>
        <taxon>Ecdysozoa</taxon>
        <taxon>Arthropoda</taxon>
        <taxon>Hexapoda</taxon>
        <taxon>Insecta</taxon>
        <taxon>Pterygota</taxon>
        <taxon>Neoptera</taxon>
        <taxon>Polyneoptera</taxon>
        <taxon>Phasmatodea</taxon>
        <taxon>Timematodea</taxon>
        <taxon>Timematoidea</taxon>
        <taxon>Timematidae</taxon>
        <taxon>Timema</taxon>
    </lineage>
</organism>
<dbReference type="GO" id="GO:0000978">
    <property type="term" value="F:RNA polymerase II cis-regulatory region sequence-specific DNA binding"/>
    <property type="evidence" value="ECO:0007669"/>
    <property type="project" value="TreeGrafter"/>
</dbReference>
<evidence type="ECO:0000259" key="8">
    <source>
        <dbReference type="PROSITE" id="PS50157"/>
    </source>
</evidence>
<dbReference type="FunFam" id="3.30.160.60:FF:000100">
    <property type="entry name" value="Zinc finger 45-like"/>
    <property type="match status" value="2"/>
</dbReference>
<dbReference type="Pfam" id="PF00096">
    <property type="entry name" value="zf-C2H2"/>
    <property type="match status" value="4"/>
</dbReference>
<dbReference type="SMART" id="SM00355">
    <property type="entry name" value="ZnF_C2H2"/>
    <property type="match status" value="13"/>
</dbReference>
<evidence type="ECO:0000256" key="2">
    <source>
        <dbReference type="ARBA" id="ARBA00022737"/>
    </source>
</evidence>
<feature type="domain" description="C2H2-type" evidence="8">
    <location>
        <begin position="254"/>
        <end position="281"/>
    </location>
</feature>
<dbReference type="InterPro" id="IPR016186">
    <property type="entry name" value="C-type_lectin-like/link_sf"/>
</dbReference>
<keyword evidence="4" id="KW-0862">Zinc</keyword>
<evidence type="ECO:0000256" key="1">
    <source>
        <dbReference type="ARBA" id="ARBA00022723"/>
    </source>
</evidence>
<feature type="domain" description="C2H2-type" evidence="8">
    <location>
        <begin position="594"/>
        <end position="621"/>
    </location>
</feature>
<dbReference type="PROSITE" id="PS00028">
    <property type="entry name" value="ZINC_FINGER_C2H2_1"/>
    <property type="match status" value="12"/>
</dbReference>
<feature type="domain" description="C2H2-type" evidence="8">
    <location>
        <begin position="394"/>
        <end position="422"/>
    </location>
</feature>
<dbReference type="PROSITE" id="PS50041">
    <property type="entry name" value="C_TYPE_LECTIN_2"/>
    <property type="match status" value="1"/>
</dbReference>
<feature type="compositionally biased region" description="Polar residues" evidence="6">
    <location>
        <begin position="148"/>
        <end position="183"/>
    </location>
</feature>
<dbReference type="Gene3D" id="3.10.100.10">
    <property type="entry name" value="Mannose-Binding Protein A, subunit A"/>
    <property type="match status" value="1"/>
</dbReference>